<dbReference type="PANTHER" id="PTHR48475">
    <property type="entry name" value="RIBONUCLEASE H"/>
    <property type="match status" value="1"/>
</dbReference>
<dbReference type="EMBL" id="JAUUTY010000003">
    <property type="protein sequence ID" value="KAK1670631.1"/>
    <property type="molecule type" value="Genomic_DNA"/>
</dbReference>
<evidence type="ECO:0000313" key="3">
    <source>
        <dbReference type="Proteomes" id="UP001231189"/>
    </source>
</evidence>
<proteinExistence type="predicted"/>
<dbReference type="SUPFAM" id="SSF56672">
    <property type="entry name" value="DNA/RNA polymerases"/>
    <property type="match status" value="1"/>
</dbReference>
<name>A0AAD8WQB3_LOLMU</name>
<feature type="domain" description="Reverse transcriptase/retrotransposon-derived protein RNase H-like" evidence="1">
    <location>
        <begin position="48"/>
        <end position="146"/>
    </location>
</feature>
<sequence length="331" mass="38085">MQPPTAKKELQRLIGKVNFVRRFISNLSGRIEPFMALVKIKSDDEFHWGAEQQQAFDKIKRYLTTPPVLVPPQQDMPFYIYLSVADTSIASVVVQLYEGVEKVVFYLSRRMLDAETRYPEVEKLCLCLFFTCTKLHHILLTAEIIVICKSDVVKHMLSAPVLKGRLAREFLLEAGAEAVELFGDSKLVISQLTGEYKCESESLFPYWMECRELMTKFRSMSDTIEDATELRLWSLEKIKENKARVARAYNKKVRPKEFQVGDLVWEAVLPLGTKDKAYGKWSPNWHGPYKVVQVLKGNAYMLEQLDGAKFPAAVNGQHLKKYFPSMWDDGQ</sequence>
<evidence type="ECO:0000259" key="1">
    <source>
        <dbReference type="Pfam" id="PF17919"/>
    </source>
</evidence>
<dbReference type="PANTHER" id="PTHR48475:SF1">
    <property type="entry name" value="RNASE H TYPE-1 DOMAIN-CONTAINING PROTEIN"/>
    <property type="match status" value="1"/>
</dbReference>
<keyword evidence="3" id="KW-1185">Reference proteome</keyword>
<dbReference type="Proteomes" id="UP001231189">
    <property type="component" value="Unassembled WGS sequence"/>
</dbReference>
<dbReference type="InterPro" id="IPR036397">
    <property type="entry name" value="RNaseH_sf"/>
</dbReference>
<dbReference type="Gene3D" id="3.30.70.270">
    <property type="match status" value="1"/>
</dbReference>
<dbReference type="InterPro" id="IPR043128">
    <property type="entry name" value="Rev_trsase/Diguanyl_cyclase"/>
</dbReference>
<dbReference type="SUPFAM" id="SSF53098">
    <property type="entry name" value="Ribonuclease H-like"/>
    <property type="match status" value="1"/>
</dbReference>
<dbReference type="InterPro" id="IPR041577">
    <property type="entry name" value="RT_RNaseH_2"/>
</dbReference>
<reference evidence="2" key="1">
    <citation type="submission" date="2023-07" db="EMBL/GenBank/DDBJ databases">
        <title>A chromosome-level genome assembly of Lolium multiflorum.</title>
        <authorList>
            <person name="Chen Y."/>
            <person name="Copetti D."/>
            <person name="Kolliker R."/>
            <person name="Studer B."/>
        </authorList>
    </citation>
    <scope>NUCLEOTIDE SEQUENCE</scope>
    <source>
        <strain evidence="2">02402/16</strain>
        <tissue evidence="2">Leaf</tissue>
    </source>
</reference>
<dbReference type="Gene3D" id="3.30.420.10">
    <property type="entry name" value="Ribonuclease H-like superfamily/Ribonuclease H"/>
    <property type="match status" value="1"/>
</dbReference>
<dbReference type="InterPro" id="IPR012337">
    <property type="entry name" value="RNaseH-like_sf"/>
</dbReference>
<comment type="caution">
    <text evidence="2">The sequence shown here is derived from an EMBL/GenBank/DDBJ whole genome shotgun (WGS) entry which is preliminary data.</text>
</comment>
<dbReference type="AlphaFoldDB" id="A0AAD8WQB3"/>
<accession>A0AAD8WQB3</accession>
<evidence type="ECO:0000313" key="2">
    <source>
        <dbReference type="EMBL" id="KAK1670631.1"/>
    </source>
</evidence>
<organism evidence="2 3">
    <name type="scientific">Lolium multiflorum</name>
    <name type="common">Italian ryegrass</name>
    <name type="synonym">Lolium perenne subsp. multiflorum</name>
    <dbReference type="NCBI Taxonomy" id="4521"/>
    <lineage>
        <taxon>Eukaryota</taxon>
        <taxon>Viridiplantae</taxon>
        <taxon>Streptophyta</taxon>
        <taxon>Embryophyta</taxon>
        <taxon>Tracheophyta</taxon>
        <taxon>Spermatophyta</taxon>
        <taxon>Magnoliopsida</taxon>
        <taxon>Liliopsida</taxon>
        <taxon>Poales</taxon>
        <taxon>Poaceae</taxon>
        <taxon>BOP clade</taxon>
        <taxon>Pooideae</taxon>
        <taxon>Poodae</taxon>
        <taxon>Poeae</taxon>
        <taxon>Poeae Chloroplast Group 2 (Poeae type)</taxon>
        <taxon>Loliodinae</taxon>
        <taxon>Loliinae</taxon>
        <taxon>Lolium</taxon>
    </lineage>
</organism>
<dbReference type="GO" id="GO:0003676">
    <property type="term" value="F:nucleic acid binding"/>
    <property type="evidence" value="ECO:0007669"/>
    <property type="project" value="InterPro"/>
</dbReference>
<gene>
    <name evidence="2" type="ORF">QYE76_058790</name>
</gene>
<dbReference type="InterPro" id="IPR043502">
    <property type="entry name" value="DNA/RNA_pol_sf"/>
</dbReference>
<protein>
    <recommendedName>
        <fullName evidence="1">Reverse transcriptase/retrotransposon-derived protein RNase H-like domain-containing protein</fullName>
    </recommendedName>
</protein>
<dbReference type="FunFam" id="3.30.70.270:FF:000020">
    <property type="entry name" value="Transposon Tf2-6 polyprotein-like Protein"/>
    <property type="match status" value="1"/>
</dbReference>
<dbReference type="Pfam" id="PF17919">
    <property type="entry name" value="RT_RNaseH_2"/>
    <property type="match status" value="1"/>
</dbReference>